<evidence type="ECO:0000256" key="31">
    <source>
        <dbReference type="SAM" id="SignalP"/>
    </source>
</evidence>
<feature type="repeat" description="ANK" evidence="30">
    <location>
        <begin position="376"/>
        <end position="408"/>
    </location>
</feature>
<organism evidence="33 34">
    <name type="scientific">Tachysurus vachellii</name>
    <name type="common">Darkbarbel catfish</name>
    <name type="synonym">Pelteobagrus vachellii</name>
    <dbReference type="NCBI Taxonomy" id="175792"/>
    <lineage>
        <taxon>Eukaryota</taxon>
        <taxon>Metazoa</taxon>
        <taxon>Chordata</taxon>
        <taxon>Craniata</taxon>
        <taxon>Vertebrata</taxon>
        <taxon>Euteleostomi</taxon>
        <taxon>Actinopterygii</taxon>
        <taxon>Neopterygii</taxon>
        <taxon>Teleostei</taxon>
        <taxon>Ostariophysi</taxon>
        <taxon>Siluriformes</taxon>
        <taxon>Bagridae</taxon>
        <taxon>Tachysurus</taxon>
    </lineage>
</organism>
<dbReference type="InterPro" id="IPR036770">
    <property type="entry name" value="Ankyrin_rpt-contain_sf"/>
</dbReference>
<evidence type="ECO:0000256" key="23">
    <source>
        <dbReference type="ARBA" id="ARBA00060446"/>
    </source>
</evidence>
<evidence type="ECO:0000256" key="18">
    <source>
        <dbReference type="ARBA" id="ARBA00023180"/>
    </source>
</evidence>
<evidence type="ECO:0000256" key="26">
    <source>
        <dbReference type="ARBA" id="ARBA00072195"/>
    </source>
</evidence>
<evidence type="ECO:0000256" key="3">
    <source>
        <dbReference type="ARBA" id="ARBA00004619"/>
    </source>
</evidence>
<dbReference type="Pfam" id="PF13637">
    <property type="entry name" value="Ank_4"/>
    <property type="match status" value="1"/>
</dbReference>
<dbReference type="SMART" id="SM00248">
    <property type="entry name" value="ANK"/>
    <property type="match status" value="9"/>
</dbReference>
<keyword evidence="7" id="KW-0812">Transmembrane</keyword>
<dbReference type="GO" id="GO:0005789">
    <property type="term" value="C:endoplasmic reticulum membrane"/>
    <property type="evidence" value="ECO:0007669"/>
    <property type="project" value="UniProtKB-SubCell"/>
</dbReference>
<dbReference type="FunFam" id="1.25.40.20:FF:000163">
    <property type="entry name" value="Fem-1 homolog c (C.elegans)"/>
    <property type="match status" value="1"/>
</dbReference>
<evidence type="ECO:0000256" key="20">
    <source>
        <dbReference type="ARBA" id="ARBA00038500"/>
    </source>
</evidence>
<comment type="caution">
    <text evidence="33">The sequence shown here is derived from an EMBL/GenBank/DDBJ whole genome shotgun (WGS) entry which is preliminary data.</text>
</comment>
<dbReference type="AlphaFoldDB" id="A0AA88MLI5"/>
<dbReference type="InterPro" id="IPR009038">
    <property type="entry name" value="GOLD_dom"/>
</dbReference>
<dbReference type="SUPFAM" id="SSF48403">
    <property type="entry name" value="Ankyrin repeat"/>
    <property type="match status" value="2"/>
</dbReference>
<evidence type="ECO:0000256" key="28">
    <source>
        <dbReference type="ARBA" id="ARBA00078430"/>
    </source>
</evidence>
<evidence type="ECO:0000256" key="21">
    <source>
        <dbReference type="ARBA" id="ARBA00059266"/>
    </source>
</evidence>
<dbReference type="PROSITE" id="PS50866">
    <property type="entry name" value="GOLD"/>
    <property type="match status" value="1"/>
</dbReference>
<feature type="chain" id="PRO_5041718545" description="Protein fem-1 homolog C" evidence="31">
    <location>
        <begin position="29"/>
        <end position="845"/>
    </location>
</feature>
<protein>
    <recommendedName>
        <fullName evidence="26">Protein fem-1 homolog C</fullName>
    </recommendedName>
    <alternativeName>
        <fullName evidence="28">FEM1-gamma</fullName>
    </alternativeName>
    <alternativeName>
        <fullName evidence="25">Transmembrane emp24 domain-containing protein 7</fullName>
    </alternativeName>
    <alternativeName>
        <fullName evidence="27">p24 family protein gamma-3</fullName>
    </alternativeName>
    <alternativeName>
        <fullName evidence="29">p27</fullName>
    </alternativeName>
</protein>
<dbReference type="SUPFAM" id="SSF101576">
    <property type="entry name" value="Supernatant protein factor (SPF), C-terminal domain"/>
    <property type="match status" value="1"/>
</dbReference>
<dbReference type="InterPro" id="IPR002110">
    <property type="entry name" value="Ankyrin_rpt"/>
</dbReference>
<evidence type="ECO:0000256" key="27">
    <source>
        <dbReference type="ARBA" id="ARBA00075157"/>
    </source>
</evidence>
<keyword evidence="9" id="KW-0677">Repeat</keyword>
<keyword evidence="12" id="KW-0256">Endoplasmic reticulum</keyword>
<comment type="function">
    <text evidence="21">Potential role in vesicular protein trafficking, mainly in the early secretory pathway. Appears to play a role in the biosynthesis of secreted cargo including processing and post-translational modifications.</text>
</comment>
<evidence type="ECO:0000313" key="34">
    <source>
        <dbReference type="Proteomes" id="UP001187315"/>
    </source>
</evidence>
<evidence type="ECO:0000256" key="12">
    <source>
        <dbReference type="ARBA" id="ARBA00022824"/>
    </source>
</evidence>
<evidence type="ECO:0000256" key="22">
    <source>
        <dbReference type="ARBA" id="ARBA00060424"/>
    </source>
</evidence>
<feature type="signal peptide" evidence="31">
    <location>
        <begin position="1"/>
        <end position="28"/>
    </location>
</feature>
<evidence type="ECO:0000256" key="14">
    <source>
        <dbReference type="ARBA" id="ARBA00022989"/>
    </source>
</evidence>
<evidence type="ECO:0000256" key="24">
    <source>
        <dbReference type="ARBA" id="ARBA00063767"/>
    </source>
</evidence>
<dbReference type="GO" id="GO:0012507">
    <property type="term" value="C:ER to Golgi transport vesicle membrane"/>
    <property type="evidence" value="ECO:0007669"/>
    <property type="project" value="UniProtKB-SubCell"/>
</dbReference>
<dbReference type="GO" id="GO:0015031">
    <property type="term" value="P:protein transport"/>
    <property type="evidence" value="ECO:0007669"/>
    <property type="project" value="UniProtKB-KW"/>
</dbReference>
<keyword evidence="15" id="KW-0333">Golgi apparatus</keyword>
<dbReference type="InterPro" id="IPR011990">
    <property type="entry name" value="TPR-like_helical_dom_sf"/>
</dbReference>
<evidence type="ECO:0000256" key="15">
    <source>
        <dbReference type="ARBA" id="ARBA00023034"/>
    </source>
</evidence>
<dbReference type="FunFam" id="1.25.40.20:FF:000076">
    <property type="entry name" value="Fem-1 homolog c (C.elegans)"/>
    <property type="match status" value="1"/>
</dbReference>
<feature type="repeat" description="ANK" evidence="30">
    <location>
        <begin position="409"/>
        <end position="441"/>
    </location>
</feature>
<evidence type="ECO:0000256" key="19">
    <source>
        <dbReference type="ARBA" id="ARBA00023329"/>
    </source>
</evidence>
<keyword evidence="6" id="KW-0813">Transport</keyword>
<feature type="domain" description="GOLD" evidence="32">
    <location>
        <begin position="40"/>
        <end position="122"/>
    </location>
</feature>
<evidence type="ECO:0000256" key="9">
    <source>
        <dbReference type="ARBA" id="ARBA00022737"/>
    </source>
</evidence>
<feature type="repeat" description="ANK" evidence="30">
    <location>
        <begin position="755"/>
        <end position="787"/>
    </location>
</feature>
<keyword evidence="10" id="KW-0833">Ubl conjugation pathway</keyword>
<dbReference type="Pfam" id="PF01105">
    <property type="entry name" value="EMP24_GP25L"/>
    <property type="match status" value="1"/>
</dbReference>
<dbReference type="PROSITE" id="PS50297">
    <property type="entry name" value="ANK_REP_REGION"/>
    <property type="match status" value="6"/>
</dbReference>
<reference evidence="33" key="1">
    <citation type="submission" date="2023-08" db="EMBL/GenBank/DDBJ databases">
        <title>Pelteobagrus vachellii genome.</title>
        <authorList>
            <person name="Liu H."/>
        </authorList>
    </citation>
    <scope>NUCLEOTIDE SEQUENCE</scope>
    <source>
        <strain evidence="33">PRFRI_2022a</strain>
        <tissue evidence="33">Muscle</tissue>
    </source>
</reference>
<comment type="subcellular location">
    <subcellularLocation>
        <location evidence="22">Cytoplasmic vesicle</location>
        <location evidence="22">COPI-coated vesicle membrane</location>
        <topology evidence="22">Single-pass type I membrane protein</topology>
    </subcellularLocation>
    <subcellularLocation>
        <location evidence="23">Cytoplasmic vesicle</location>
        <location evidence="23">COPII-coated vesicle membrane</location>
        <topology evidence="23">Single-pass type I membrane protein</topology>
    </subcellularLocation>
    <subcellularLocation>
        <location evidence="1">Endoplasmic reticulum membrane</location>
        <topology evidence="1">Single-pass type I membrane protein</topology>
    </subcellularLocation>
    <subcellularLocation>
        <location evidence="2">Endoplasmic reticulum-Golgi intermediate compartment membrane</location>
        <topology evidence="2">Single-pass type I membrane protein</topology>
    </subcellularLocation>
    <subcellularLocation>
        <location evidence="3">Golgi apparatus</location>
        <location evidence="3">cis-Golgi network membrane</location>
        <topology evidence="3">Single-pass type I membrane protein</topology>
    </subcellularLocation>
</comment>
<keyword evidence="19" id="KW-0968">Cytoplasmic vesicle</keyword>
<evidence type="ECO:0000256" key="6">
    <source>
        <dbReference type="ARBA" id="ARBA00022448"/>
    </source>
</evidence>
<evidence type="ECO:0000256" key="4">
    <source>
        <dbReference type="ARBA" id="ARBA00004906"/>
    </source>
</evidence>
<evidence type="ECO:0000256" key="29">
    <source>
        <dbReference type="ARBA" id="ARBA00080822"/>
    </source>
</evidence>
<gene>
    <name evidence="33" type="ORF">Q7C36_012609</name>
</gene>
<evidence type="ECO:0000256" key="5">
    <source>
        <dbReference type="ARBA" id="ARBA00007104"/>
    </source>
</evidence>
<dbReference type="SMART" id="SM01190">
    <property type="entry name" value="EMP24_GP25L"/>
    <property type="match status" value="1"/>
</dbReference>
<keyword evidence="13" id="KW-0653">Protein transport</keyword>
<dbReference type="GO" id="GO:0033116">
    <property type="term" value="C:endoplasmic reticulum-Golgi intermediate compartment membrane"/>
    <property type="evidence" value="ECO:0007669"/>
    <property type="project" value="UniProtKB-SubCell"/>
</dbReference>
<evidence type="ECO:0000256" key="10">
    <source>
        <dbReference type="ARBA" id="ARBA00022786"/>
    </source>
</evidence>
<dbReference type="Gene3D" id="1.25.40.10">
    <property type="entry name" value="Tetratricopeptide repeat domain"/>
    <property type="match status" value="1"/>
</dbReference>
<keyword evidence="34" id="KW-1185">Reference proteome</keyword>
<feature type="repeat" description="ANK" evidence="30">
    <location>
        <begin position="343"/>
        <end position="375"/>
    </location>
</feature>
<name>A0AA88MLI5_TACVA</name>
<keyword evidence="17" id="KW-0472">Membrane</keyword>
<dbReference type="Proteomes" id="UP001187315">
    <property type="component" value="Unassembled WGS sequence"/>
</dbReference>
<keyword evidence="14" id="KW-1133">Transmembrane helix</keyword>
<dbReference type="EMBL" id="JAVHJS010000012">
    <property type="protein sequence ID" value="KAK2841030.1"/>
    <property type="molecule type" value="Genomic_DNA"/>
</dbReference>
<evidence type="ECO:0000256" key="8">
    <source>
        <dbReference type="ARBA" id="ARBA00022729"/>
    </source>
</evidence>
<evidence type="ECO:0000313" key="33">
    <source>
        <dbReference type="EMBL" id="KAK2841030.1"/>
    </source>
</evidence>
<keyword evidence="11" id="KW-0802">TPR repeat</keyword>
<comment type="similarity">
    <text evidence="5">Belongs to the EMP24/GP25L family.</text>
</comment>
<dbReference type="PANTHER" id="PTHR24173:SF14">
    <property type="entry name" value="PROTEIN FEM-1 HOMOLOG C"/>
    <property type="match status" value="1"/>
</dbReference>
<evidence type="ECO:0000256" key="7">
    <source>
        <dbReference type="ARBA" id="ARBA00022692"/>
    </source>
</evidence>
<evidence type="ECO:0000256" key="16">
    <source>
        <dbReference type="ARBA" id="ARBA00023043"/>
    </source>
</evidence>
<evidence type="ECO:0000256" key="1">
    <source>
        <dbReference type="ARBA" id="ARBA00004115"/>
    </source>
</evidence>
<keyword evidence="18" id="KW-0325">Glycoprotein</keyword>
<sequence>MMLGGRWLSVRLLLQMLCAHLLWGRVWGSELTFELLDNAKQCFYEDITIGTKCTLEFQVVTGGHYDVDCRLEDPEGTVLYKEMKKQYDSFTFTAAKNGTYKFCFSNEFSTFTHKTVYFDFQVGDDPPLFPNENRVTALTQMESACVSIHEALKSVIDYQTHFRLREAQGRSRAEDLNTRVAFWSIGEAFILLVVSISQSTEVTPNCGFKLRAAARSNENKEEDEQPDAMDLKTAVFNAARDGKLKLLQKLLESKTDHEVTKLMSEKTNGATPLLMAARYGHLDLVEYLLECCCAPVEVGGSVNFDGETIEGAPPLWAASAAGHLKVVQSLLGHGASVNNTTLTNSTPLRAACFDGHLDIVRYLVEHKADLEVANRHGHTCLMISCYKGHKEIAQYLLERGADVNRKSVKGNTALHDCAESGSLEIMKMLLKYGATMEKDGYGMTPLLSASVTGHTNIVDFLTQHPQTNKMERINAFELLGATFVDKKRDLLGALKYWKRAMEMRYSDCSNILFKGEPKELIMAYDYAKEAGSMEELDSLISDPDEMRMQALLIRERILGPSHPDTSYYIRYRGAVYADSGNFERCINLWKYALDMQQNNLDPLSPMTASSLLSFAELFSFMLQDRAKGLLGTSVSFDDLMGILSKSVLEIDRAMKQRQPGPDPAQLSKALAIILHLICLLEKVPCTVEQDHFKKETIYKFLKLQPCGKNGYSPLHLAVDRNTTCVGRYPVCKFPSFQVTSILLECGADVNCRDEDNNSPLHVAASNNHPDIMKLLIAGGTHFDSTNSFRQTACDLLDEKEMAKNLIQPINHTTLQCLAARTIIKYNLMYRGNIPEKLEAFVLLHR</sequence>
<dbReference type="GO" id="GO:0030663">
    <property type="term" value="C:COPI-coated vesicle membrane"/>
    <property type="evidence" value="ECO:0007669"/>
    <property type="project" value="UniProtKB-SubCell"/>
</dbReference>
<evidence type="ECO:0000256" key="2">
    <source>
        <dbReference type="ARBA" id="ARBA00004151"/>
    </source>
</evidence>
<dbReference type="FunFam" id="1.25.40.10:FF:000104">
    <property type="entry name" value="Fem-1 homolog c (C.elegans)"/>
    <property type="match status" value="1"/>
</dbReference>
<keyword evidence="16 30" id="KW-0040">ANK repeat</keyword>
<evidence type="ECO:0000256" key="11">
    <source>
        <dbReference type="ARBA" id="ARBA00022803"/>
    </source>
</evidence>
<feature type="repeat" description="ANK" evidence="30">
    <location>
        <begin position="709"/>
        <end position="754"/>
    </location>
</feature>
<comment type="pathway">
    <text evidence="4">Protein modification; protein ubiquitination.</text>
</comment>
<comment type="similarity">
    <text evidence="20">Belongs to the fem-1 family.</text>
</comment>
<feature type="repeat" description="ANK" evidence="30">
    <location>
        <begin position="268"/>
        <end position="290"/>
    </location>
</feature>
<evidence type="ECO:0000256" key="17">
    <source>
        <dbReference type="ARBA" id="ARBA00023136"/>
    </source>
</evidence>
<accession>A0AA88MLI5</accession>
<feature type="repeat" description="ANK" evidence="30">
    <location>
        <begin position="310"/>
        <end position="342"/>
    </location>
</feature>
<keyword evidence="8 31" id="KW-0732">Signal</keyword>
<evidence type="ECO:0000256" key="13">
    <source>
        <dbReference type="ARBA" id="ARBA00022927"/>
    </source>
</evidence>
<dbReference type="FunFam" id="1.25.40.20:FF:000173">
    <property type="entry name" value="Fem-1 homolog c (C.elegans)"/>
    <property type="match status" value="1"/>
</dbReference>
<evidence type="ECO:0000256" key="30">
    <source>
        <dbReference type="PROSITE-ProRule" id="PRU00023"/>
    </source>
</evidence>
<proteinExistence type="inferred from homology"/>
<comment type="subunit">
    <text evidence="24">Component of a CRL2 E3 ubiquitin-protein ligase complex, also named ECS (Elongin BC-CUL2/5-SOCS-box protein) complex.</text>
</comment>
<evidence type="ECO:0000256" key="25">
    <source>
        <dbReference type="ARBA" id="ARBA00068790"/>
    </source>
</evidence>
<dbReference type="GO" id="GO:0005794">
    <property type="term" value="C:Golgi apparatus"/>
    <property type="evidence" value="ECO:0007669"/>
    <property type="project" value="UniProtKB-SubCell"/>
</dbReference>
<evidence type="ECO:0000259" key="32">
    <source>
        <dbReference type="PROSITE" id="PS50866"/>
    </source>
</evidence>
<dbReference type="Pfam" id="PF12796">
    <property type="entry name" value="Ank_2"/>
    <property type="match status" value="3"/>
</dbReference>
<dbReference type="PRINTS" id="PR01415">
    <property type="entry name" value="ANKYRIN"/>
</dbReference>
<dbReference type="PANTHER" id="PTHR24173">
    <property type="entry name" value="ANKYRIN REPEAT CONTAINING"/>
    <property type="match status" value="1"/>
</dbReference>
<dbReference type="PROSITE" id="PS50088">
    <property type="entry name" value="ANK_REPEAT"/>
    <property type="match status" value="7"/>
</dbReference>
<dbReference type="InterPro" id="IPR036598">
    <property type="entry name" value="GOLD_dom_sf"/>
</dbReference>
<dbReference type="Gene3D" id="1.25.40.20">
    <property type="entry name" value="Ankyrin repeat-containing domain"/>
    <property type="match status" value="3"/>
</dbReference>
<dbReference type="Gene3D" id="2.60.120.680">
    <property type="entry name" value="GOLD domain"/>
    <property type="match status" value="1"/>
</dbReference>
<dbReference type="FunFam" id="2.60.120.680:FF:000013">
    <property type="entry name" value="Transmembrane emp24 domain containing 3"/>
    <property type="match status" value="1"/>
</dbReference>